<protein>
    <submittedName>
        <fullName evidence="1">Uncharacterized protein</fullName>
    </submittedName>
</protein>
<evidence type="ECO:0000313" key="1">
    <source>
        <dbReference type="EMBL" id="KRY32906.1"/>
    </source>
</evidence>
<proteinExistence type="predicted"/>
<gene>
    <name evidence="1" type="ORF">T01_15186</name>
</gene>
<keyword evidence="2" id="KW-1185">Reference proteome</keyword>
<name>A0A0V1B7I4_TRISP</name>
<accession>A0A0V1B7I4</accession>
<dbReference type="OrthoDB" id="10488487at2759"/>
<comment type="caution">
    <text evidence="1">The sequence shown here is derived from an EMBL/GenBank/DDBJ whole genome shotgun (WGS) entry which is preliminary data.</text>
</comment>
<evidence type="ECO:0000313" key="2">
    <source>
        <dbReference type="Proteomes" id="UP000054776"/>
    </source>
</evidence>
<sequence length="181" mass="21153">MNFRSPCFISFLFASTKITLPLTFFAISRQIRIYATGFWKVPVQTSRYLLNKLPLKLACAYINTHIFYIGIKETCEFLSVIECYTLRKLIVFNVTHEQKCMLGCRSLYRVNLHSNVVSMVSSIAYRRSGMCGNIVALLNIIFDEEISPGLQWNITYMCHEEQKRRKKTDKPLQCRQLELFL</sequence>
<dbReference type="InParanoid" id="A0A0V1B7I4"/>
<dbReference type="Proteomes" id="UP000054776">
    <property type="component" value="Unassembled WGS sequence"/>
</dbReference>
<dbReference type="AlphaFoldDB" id="A0A0V1B7I4"/>
<dbReference type="EMBL" id="JYDH01000090">
    <property type="protein sequence ID" value="KRY32906.1"/>
    <property type="molecule type" value="Genomic_DNA"/>
</dbReference>
<organism evidence="1 2">
    <name type="scientific">Trichinella spiralis</name>
    <name type="common">Trichina worm</name>
    <dbReference type="NCBI Taxonomy" id="6334"/>
    <lineage>
        <taxon>Eukaryota</taxon>
        <taxon>Metazoa</taxon>
        <taxon>Ecdysozoa</taxon>
        <taxon>Nematoda</taxon>
        <taxon>Enoplea</taxon>
        <taxon>Dorylaimia</taxon>
        <taxon>Trichinellida</taxon>
        <taxon>Trichinellidae</taxon>
        <taxon>Trichinella</taxon>
    </lineage>
</organism>
<reference evidence="1 2" key="1">
    <citation type="submission" date="2015-01" db="EMBL/GenBank/DDBJ databases">
        <title>Evolution of Trichinella species and genotypes.</title>
        <authorList>
            <person name="Korhonen P.K."/>
            <person name="Edoardo P."/>
            <person name="Giuseppe L.R."/>
            <person name="Gasser R.B."/>
        </authorList>
    </citation>
    <scope>NUCLEOTIDE SEQUENCE [LARGE SCALE GENOMIC DNA]</scope>
    <source>
        <strain evidence="1">ISS3</strain>
    </source>
</reference>